<comment type="catalytic activity">
    <reaction evidence="8">
        <text>DNA(n) + a 2'-deoxyribonucleoside 5'-triphosphate = DNA(n+1) + diphosphate</text>
        <dbReference type="Rhea" id="RHEA:22508"/>
        <dbReference type="Rhea" id="RHEA-COMP:17339"/>
        <dbReference type="Rhea" id="RHEA-COMP:17340"/>
        <dbReference type="ChEBI" id="CHEBI:33019"/>
        <dbReference type="ChEBI" id="CHEBI:61560"/>
        <dbReference type="ChEBI" id="CHEBI:173112"/>
        <dbReference type="EC" id="2.7.7.7"/>
    </reaction>
</comment>
<dbReference type="Pfam" id="PF02811">
    <property type="entry name" value="PHP"/>
    <property type="match status" value="1"/>
</dbReference>
<feature type="region of interest" description="Disordered" evidence="9">
    <location>
        <begin position="1067"/>
        <end position="1118"/>
    </location>
</feature>
<dbReference type="CDD" id="cd04485">
    <property type="entry name" value="DnaE_OBF"/>
    <property type="match status" value="1"/>
</dbReference>
<accession>A0A381YFH2</accession>
<evidence type="ECO:0000256" key="7">
    <source>
        <dbReference type="ARBA" id="ARBA00022932"/>
    </source>
</evidence>
<dbReference type="PANTHER" id="PTHR32294">
    <property type="entry name" value="DNA POLYMERASE III SUBUNIT ALPHA"/>
    <property type="match status" value="1"/>
</dbReference>
<comment type="subcellular location">
    <subcellularLocation>
        <location evidence="1">Cytoplasm</location>
    </subcellularLocation>
</comment>
<evidence type="ECO:0000313" key="11">
    <source>
        <dbReference type="EMBL" id="SVA75828.1"/>
    </source>
</evidence>
<dbReference type="PANTHER" id="PTHR32294:SF0">
    <property type="entry name" value="DNA POLYMERASE III SUBUNIT ALPHA"/>
    <property type="match status" value="1"/>
</dbReference>
<evidence type="ECO:0000256" key="8">
    <source>
        <dbReference type="ARBA" id="ARBA00049244"/>
    </source>
</evidence>
<dbReference type="InterPro" id="IPR011708">
    <property type="entry name" value="DNA_pol3_alpha_NTPase_dom"/>
</dbReference>
<evidence type="ECO:0000256" key="3">
    <source>
        <dbReference type="ARBA" id="ARBA00019114"/>
    </source>
</evidence>
<evidence type="ECO:0000259" key="10">
    <source>
        <dbReference type="SMART" id="SM00481"/>
    </source>
</evidence>
<protein>
    <recommendedName>
        <fullName evidence="3">DNA polymerase III subunit alpha</fullName>
        <ecNumber evidence="2">2.7.7.7</ecNumber>
    </recommendedName>
</protein>
<dbReference type="GO" id="GO:0003676">
    <property type="term" value="F:nucleic acid binding"/>
    <property type="evidence" value="ECO:0007669"/>
    <property type="project" value="InterPro"/>
</dbReference>
<feature type="domain" description="Polymerase/histidinol phosphatase N-terminal" evidence="10">
    <location>
        <begin position="3"/>
        <end position="70"/>
    </location>
</feature>
<dbReference type="InterPro" id="IPR004805">
    <property type="entry name" value="DnaE2/DnaE/PolC"/>
</dbReference>
<feature type="compositionally biased region" description="Low complexity" evidence="9">
    <location>
        <begin position="1090"/>
        <end position="1107"/>
    </location>
</feature>
<keyword evidence="7" id="KW-0239">DNA-directed DNA polymerase</keyword>
<dbReference type="InterPro" id="IPR003141">
    <property type="entry name" value="Pol/His_phosphatase_N"/>
</dbReference>
<proteinExistence type="predicted"/>
<evidence type="ECO:0000256" key="4">
    <source>
        <dbReference type="ARBA" id="ARBA00022679"/>
    </source>
</evidence>
<dbReference type="GO" id="GO:0005737">
    <property type="term" value="C:cytoplasm"/>
    <property type="evidence" value="ECO:0007669"/>
    <property type="project" value="UniProtKB-SubCell"/>
</dbReference>
<dbReference type="InterPro" id="IPR041931">
    <property type="entry name" value="DNA_pol3_alpha_thumb_dom"/>
</dbReference>
<dbReference type="Pfam" id="PF17657">
    <property type="entry name" value="DNA_pol3_finger"/>
    <property type="match status" value="1"/>
</dbReference>
<dbReference type="GO" id="GO:0003887">
    <property type="term" value="F:DNA-directed DNA polymerase activity"/>
    <property type="evidence" value="ECO:0007669"/>
    <property type="project" value="UniProtKB-KW"/>
</dbReference>
<name>A0A381YFH2_9ZZZZ</name>
<dbReference type="Pfam" id="PF14579">
    <property type="entry name" value="HHH_6"/>
    <property type="match status" value="1"/>
</dbReference>
<dbReference type="Pfam" id="PF01336">
    <property type="entry name" value="tRNA_anti-codon"/>
    <property type="match status" value="1"/>
</dbReference>
<evidence type="ECO:0000256" key="6">
    <source>
        <dbReference type="ARBA" id="ARBA00022705"/>
    </source>
</evidence>
<dbReference type="InterPro" id="IPR029460">
    <property type="entry name" value="DNAPol_HHH"/>
</dbReference>
<dbReference type="InterPro" id="IPR004365">
    <property type="entry name" value="NA-bd_OB_tRNA"/>
</dbReference>
<evidence type="ECO:0000256" key="2">
    <source>
        <dbReference type="ARBA" id="ARBA00012417"/>
    </source>
</evidence>
<keyword evidence="6" id="KW-0235">DNA replication</keyword>
<dbReference type="GO" id="GO:0008408">
    <property type="term" value="F:3'-5' exonuclease activity"/>
    <property type="evidence" value="ECO:0007669"/>
    <property type="project" value="InterPro"/>
</dbReference>
<evidence type="ECO:0000256" key="1">
    <source>
        <dbReference type="ARBA" id="ARBA00004496"/>
    </source>
</evidence>
<dbReference type="EC" id="2.7.7.7" evidence="2"/>
<evidence type="ECO:0000256" key="5">
    <source>
        <dbReference type="ARBA" id="ARBA00022695"/>
    </source>
</evidence>
<dbReference type="AlphaFoldDB" id="A0A381YFH2"/>
<dbReference type="Pfam" id="PF07733">
    <property type="entry name" value="DNA_pol3_alpha"/>
    <property type="match status" value="1"/>
</dbReference>
<sequence length="1207" mass="134796">MVSHLHVHTEYSMLDGLARLDPLIKRASELGMKSLAITDHGGLYGAIDFYKAAKDSGVKPIIGCEMYVTTKSRHDKDPSDPIHHLTVLAKNMEGYKNLVKLVTTSHLEGYYKKPRVDHELLEKYSGGLAVLSGCPSGEVPSLITDGRIDEAINRADWYREVFGSYFLEVMEHGNVPELPEINKGLLHINKELNIPLVATNDSHYVLEEHALNHEILLCIQTNTNMEDPKRMQFGESSYHLRSHDQMIAAFSEIPEAVTNTDMVAEMCNLQLDFTQARLPEFPVPDSLSSDEYLRNICLDGFQRLLPDVPEEYKQRLDYELEVIKQTQFPDYFLVVWDIAKFVRKNDIFFTVRGSAAASLVLYCLGVTDVDPMPFNLVFERFLNLERKEMPDIDMDFQDDRRQEVINYCSSRYGREHVAHIITFGTFGARQSVRDAGRALGMTLDSVDRVARMIPEKLNINIDTSLVESEELKVLYESHIETKHLIETAKQLEGVTRHKSVHAAGVVISKEPLDTVVPLEFTSRGDEIGAVMTQYAMDPVAALGLLKMDFLGLTNLSVLANALVMVEENHGLSIRLQEIPLEDQNTFDLLSRGETIGVFQLESAGMVRYIKELKPNSINDVAAMIALYRPGPMDHITTFIDAKHGRREVRYIHPALKDILEETYGVIVYQDQVLHIAREFAGYTLGEADIVRKAMGKKVPEIMAEERDKFVEGAQAQGYTEELADSVFMLVEPFAGYAFNKAHSVSYGLVSYWTAYLKANFPAEYMAAFMNSYIGKKDRLISAIADCRRMGIPVFPPSVNSSFQEFTIEKTIEGVAGIRFGLAAIKNVGSEALGPLIEARSEHGKFETLENFCKDGDIGSLNRKSIECLIMAGCLDDFGDRGGLLEVAEKINALAQQEKTLRDSSQSTMFDMLGEVDGVSLAAIDVPLSSTSDHEKRMWEVELMGMSLSSSGHLANVMSKMDNDVHIMLSQIESNGRRGRSTIGGQVSTIVDRFTRDNKPFKVITLEMLDGSLEAVVWEDALKKNPDIWDPGKIVTVTGTIRERDGDITISVQEGSEVDLDQVLNSETIRTSEEEKQMQKPYETPVKDMTNGSVSNGKENNSENGSSVHSDGLGKENGISETANKKKLVLFIKETEHPQHDKMLLDDVKRLLLGSAGSDDVGLEIESRGSLVVMDWKPVKVDASEELQQNLKNALGDYGDVSVQSLMF</sequence>
<dbReference type="Gene3D" id="3.20.20.140">
    <property type="entry name" value="Metal-dependent hydrolases"/>
    <property type="match status" value="1"/>
</dbReference>
<dbReference type="NCBIfam" id="NF004226">
    <property type="entry name" value="PRK05673.1"/>
    <property type="match status" value="1"/>
</dbReference>
<evidence type="ECO:0000256" key="9">
    <source>
        <dbReference type="SAM" id="MobiDB-lite"/>
    </source>
</evidence>
<dbReference type="SMART" id="SM00481">
    <property type="entry name" value="POLIIIAc"/>
    <property type="match status" value="1"/>
</dbReference>
<keyword evidence="5" id="KW-0548">Nucleotidyltransferase</keyword>
<dbReference type="SUPFAM" id="SSF89550">
    <property type="entry name" value="PHP domain-like"/>
    <property type="match status" value="1"/>
</dbReference>
<reference evidence="11" key="1">
    <citation type="submission" date="2018-05" db="EMBL/GenBank/DDBJ databases">
        <authorList>
            <person name="Lanie J.A."/>
            <person name="Ng W.-L."/>
            <person name="Kazmierczak K.M."/>
            <person name="Andrzejewski T.M."/>
            <person name="Davidsen T.M."/>
            <person name="Wayne K.J."/>
            <person name="Tettelin H."/>
            <person name="Glass J.I."/>
            <person name="Rusch D."/>
            <person name="Podicherti R."/>
            <person name="Tsui H.-C.T."/>
            <person name="Winkler M.E."/>
        </authorList>
    </citation>
    <scope>NUCLEOTIDE SEQUENCE</scope>
</reference>
<gene>
    <name evidence="11" type="ORF">METZ01_LOCUS128682</name>
</gene>
<dbReference type="InterPro" id="IPR016195">
    <property type="entry name" value="Pol/histidinol_Pase-like"/>
</dbReference>
<dbReference type="CDD" id="cd12113">
    <property type="entry name" value="PHP_PolIIIA_DnaE3"/>
    <property type="match status" value="1"/>
</dbReference>
<dbReference type="EMBL" id="UINC01018123">
    <property type="protein sequence ID" value="SVA75828.1"/>
    <property type="molecule type" value="Genomic_DNA"/>
</dbReference>
<dbReference type="Gene3D" id="1.10.150.870">
    <property type="match status" value="1"/>
</dbReference>
<keyword evidence="4" id="KW-0808">Transferase</keyword>
<organism evidence="11">
    <name type="scientific">marine metagenome</name>
    <dbReference type="NCBI Taxonomy" id="408172"/>
    <lineage>
        <taxon>unclassified sequences</taxon>
        <taxon>metagenomes</taxon>
        <taxon>ecological metagenomes</taxon>
    </lineage>
</organism>
<dbReference type="InterPro" id="IPR040982">
    <property type="entry name" value="DNA_pol3_finger"/>
</dbReference>
<dbReference type="InterPro" id="IPR004013">
    <property type="entry name" value="PHP_dom"/>
</dbReference>
<dbReference type="GO" id="GO:0006260">
    <property type="term" value="P:DNA replication"/>
    <property type="evidence" value="ECO:0007669"/>
    <property type="project" value="UniProtKB-KW"/>
</dbReference>
<dbReference type="Gene3D" id="1.10.10.1600">
    <property type="entry name" value="Bacterial DNA polymerase III alpha subunit, thumb domain"/>
    <property type="match status" value="1"/>
</dbReference>
<dbReference type="NCBIfam" id="TIGR00594">
    <property type="entry name" value="polc"/>
    <property type="match status" value="1"/>
</dbReference>